<dbReference type="EMBL" id="RCMG01001184">
    <property type="protein sequence ID" value="KAG2833952.1"/>
    <property type="molecule type" value="Genomic_DNA"/>
</dbReference>
<feature type="region of interest" description="Disordered" evidence="1">
    <location>
        <begin position="114"/>
        <end position="141"/>
    </location>
</feature>
<reference evidence="2" key="1">
    <citation type="submission" date="2018-10" db="EMBL/GenBank/DDBJ databases">
        <title>Effector identification in a new, highly contiguous assembly of the strawberry crown rot pathogen Phytophthora cactorum.</title>
        <authorList>
            <person name="Armitage A.D."/>
            <person name="Nellist C.F."/>
            <person name="Bates H."/>
            <person name="Vickerstaff R.J."/>
            <person name="Harrison R.J."/>
        </authorList>
    </citation>
    <scope>NUCLEOTIDE SEQUENCE</scope>
    <source>
        <strain evidence="2">15-7</strain>
    </source>
</reference>
<accession>A0A8T0Y8G3</accession>
<organism evidence="2 3">
    <name type="scientific">Phytophthora cactorum</name>
    <dbReference type="NCBI Taxonomy" id="29920"/>
    <lineage>
        <taxon>Eukaryota</taxon>
        <taxon>Sar</taxon>
        <taxon>Stramenopiles</taxon>
        <taxon>Oomycota</taxon>
        <taxon>Peronosporomycetes</taxon>
        <taxon>Peronosporales</taxon>
        <taxon>Peronosporaceae</taxon>
        <taxon>Phytophthora</taxon>
    </lineage>
</organism>
<dbReference type="AlphaFoldDB" id="A0A8T0Y8G3"/>
<feature type="compositionally biased region" description="Polar residues" evidence="1">
    <location>
        <begin position="125"/>
        <end position="141"/>
    </location>
</feature>
<sequence length="141" mass="15709">MKARIAKTFKINDLGRARFTLGIQNDYDIECRALRISQKAYAESNIMKFGQANAKPCLQPLEARVQFMKVDQPQTEVNKAKMSSKPYRSLEGSLMYLESGTRSDISIAVAQPRMLASRTTDAKEPSSSLTRMRTGSATVTP</sequence>
<comment type="caution">
    <text evidence="2">The sequence shown here is derived from an EMBL/GenBank/DDBJ whole genome shotgun (WGS) entry which is preliminary data.</text>
</comment>
<evidence type="ECO:0000313" key="3">
    <source>
        <dbReference type="Proteomes" id="UP000735874"/>
    </source>
</evidence>
<name>A0A8T0Y8G3_9STRA</name>
<dbReference type="VEuPathDB" id="FungiDB:PC110_g14559"/>
<proteinExistence type="predicted"/>
<evidence type="ECO:0000256" key="1">
    <source>
        <dbReference type="SAM" id="MobiDB-lite"/>
    </source>
</evidence>
<evidence type="ECO:0008006" key="4">
    <source>
        <dbReference type="Google" id="ProtNLM"/>
    </source>
</evidence>
<gene>
    <name evidence="2" type="ORF">PC113_g20480</name>
</gene>
<dbReference type="Proteomes" id="UP000735874">
    <property type="component" value="Unassembled WGS sequence"/>
</dbReference>
<evidence type="ECO:0000313" key="2">
    <source>
        <dbReference type="EMBL" id="KAG2833952.1"/>
    </source>
</evidence>
<protein>
    <recommendedName>
        <fullName evidence="4">Reverse transcriptase Ty1/copia-type domain-containing protein</fullName>
    </recommendedName>
</protein>